<keyword evidence="3" id="KW-1185">Reference proteome</keyword>
<dbReference type="EMBL" id="CP035913">
    <property type="protein sequence ID" value="QBE61766.1"/>
    <property type="molecule type" value="Genomic_DNA"/>
</dbReference>
<dbReference type="InterPro" id="IPR000866">
    <property type="entry name" value="AhpC/TSA"/>
</dbReference>
<proteinExistence type="predicted"/>
<sequence length="180" mass="19441">MSAGTVTDFSTAPEFEVAAWLNARGPVSLAALRGKVVAVYAFQMLCPGCVSHGIPQAKKIAATFDRGDVEVLGLHTVFEHHAVMGQEALEAFIHEYRIDFPVGIDLPSESSPVPRTMAKYRMRGTPTLLLFDRRGMLRQQVFGMADDMRVGALIAGLVHEHADDAACDDGGCRIPLSSVT</sequence>
<organism evidence="2 3">
    <name type="scientific">Pseudoduganella lutea</name>
    <dbReference type="NCBI Taxonomy" id="321985"/>
    <lineage>
        <taxon>Bacteria</taxon>
        <taxon>Pseudomonadati</taxon>
        <taxon>Pseudomonadota</taxon>
        <taxon>Betaproteobacteria</taxon>
        <taxon>Burkholderiales</taxon>
        <taxon>Oxalobacteraceae</taxon>
        <taxon>Telluria group</taxon>
        <taxon>Pseudoduganella</taxon>
    </lineage>
</organism>
<accession>A0A4P6KSU6</accession>
<name>A0A4P6KSU6_9BURK</name>
<dbReference type="RefSeq" id="WP_130184903.1">
    <property type="nucleotide sequence ID" value="NZ_CP035913.1"/>
</dbReference>
<dbReference type="GO" id="GO:0016491">
    <property type="term" value="F:oxidoreductase activity"/>
    <property type="evidence" value="ECO:0007669"/>
    <property type="project" value="InterPro"/>
</dbReference>
<dbReference type="Gene3D" id="3.40.30.10">
    <property type="entry name" value="Glutaredoxin"/>
    <property type="match status" value="1"/>
</dbReference>
<dbReference type="InterPro" id="IPR036249">
    <property type="entry name" value="Thioredoxin-like_sf"/>
</dbReference>
<reference evidence="2 3" key="1">
    <citation type="submission" date="2019-02" db="EMBL/GenBank/DDBJ databases">
        <title>Draft Genome Sequences of Six Type Strains of the Genus Massilia.</title>
        <authorList>
            <person name="Miess H."/>
            <person name="Frediansyhah A."/>
            <person name="Gross H."/>
        </authorList>
    </citation>
    <scope>NUCLEOTIDE SEQUENCE [LARGE SCALE GENOMIC DNA]</scope>
    <source>
        <strain evidence="2 3">DSM 17473</strain>
    </source>
</reference>
<dbReference type="SUPFAM" id="SSF52833">
    <property type="entry name" value="Thioredoxin-like"/>
    <property type="match status" value="1"/>
</dbReference>
<dbReference type="Proteomes" id="UP000290637">
    <property type="component" value="Chromosome"/>
</dbReference>
<dbReference type="Pfam" id="PF00578">
    <property type="entry name" value="AhpC-TSA"/>
    <property type="match status" value="1"/>
</dbReference>
<evidence type="ECO:0000313" key="2">
    <source>
        <dbReference type="EMBL" id="QBE61766.1"/>
    </source>
</evidence>
<dbReference type="InterPro" id="IPR050553">
    <property type="entry name" value="Thioredoxin_ResA/DsbE_sf"/>
</dbReference>
<dbReference type="GO" id="GO:0016209">
    <property type="term" value="F:antioxidant activity"/>
    <property type="evidence" value="ECO:0007669"/>
    <property type="project" value="InterPro"/>
</dbReference>
<dbReference type="OrthoDB" id="9811352at2"/>
<protein>
    <submittedName>
        <fullName evidence="2">TlpA family protein disulfide reductase</fullName>
    </submittedName>
</protein>
<gene>
    <name evidence="2" type="ORF">EWM63_01100</name>
</gene>
<dbReference type="PANTHER" id="PTHR42852">
    <property type="entry name" value="THIOL:DISULFIDE INTERCHANGE PROTEIN DSBE"/>
    <property type="match status" value="1"/>
</dbReference>
<dbReference type="CDD" id="cd02966">
    <property type="entry name" value="TlpA_like_family"/>
    <property type="match status" value="1"/>
</dbReference>
<dbReference type="KEGG" id="plue:EWM63_01100"/>
<feature type="domain" description="Alkyl hydroperoxide reductase subunit C/ Thiol specific antioxidant" evidence="1">
    <location>
        <begin position="11"/>
        <end position="139"/>
    </location>
</feature>
<dbReference type="PANTHER" id="PTHR42852:SF13">
    <property type="entry name" value="PROTEIN DIPZ"/>
    <property type="match status" value="1"/>
</dbReference>
<evidence type="ECO:0000259" key="1">
    <source>
        <dbReference type="Pfam" id="PF00578"/>
    </source>
</evidence>
<dbReference type="AlphaFoldDB" id="A0A4P6KSU6"/>
<evidence type="ECO:0000313" key="3">
    <source>
        <dbReference type="Proteomes" id="UP000290637"/>
    </source>
</evidence>